<proteinExistence type="predicted"/>
<evidence type="ECO:0000313" key="2">
    <source>
        <dbReference type="EMBL" id="OGI84254.1"/>
    </source>
</evidence>
<comment type="caution">
    <text evidence="2">The sequence shown here is derived from an EMBL/GenBank/DDBJ whole genome shotgun (WGS) entry which is preliminary data.</text>
</comment>
<dbReference type="AlphaFoldDB" id="A0A1F6WR17"/>
<dbReference type="STRING" id="1801764.A2903_00045"/>
<evidence type="ECO:0000313" key="3">
    <source>
        <dbReference type="Proteomes" id="UP000178184"/>
    </source>
</evidence>
<reference evidence="2 3" key="1">
    <citation type="journal article" date="2016" name="Nat. Commun.">
        <title>Thousands of microbial genomes shed light on interconnected biogeochemical processes in an aquifer system.</title>
        <authorList>
            <person name="Anantharaman K."/>
            <person name="Brown C.T."/>
            <person name="Hug L.A."/>
            <person name="Sharon I."/>
            <person name="Castelle C.J."/>
            <person name="Probst A.J."/>
            <person name="Thomas B.C."/>
            <person name="Singh A."/>
            <person name="Wilkins M.J."/>
            <person name="Karaoz U."/>
            <person name="Brodie E.L."/>
            <person name="Williams K.H."/>
            <person name="Hubbard S.S."/>
            <person name="Banfield J.F."/>
        </authorList>
    </citation>
    <scope>NUCLEOTIDE SEQUENCE [LARGE SCALE GENOMIC DNA]</scope>
</reference>
<organism evidence="2 3">
    <name type="scientific">Candidatus Nomurabacteria bacterium RIFCSPLOWO2_01_FULL_33_17</name>
    <dbReference type="NCBI Taxonomy" id="1801764"/>
    <lineage>
        <taxon>Bacteria</taxon>
        <taxon>Candidatus Nomuraibacteriota</taxon>
    </lineage>
</organism>
<sequence length="77" mass="9067">MAPENLENHHSDPEFVKKDDDFFNDEEIESDIPNKTLEQLVKEEDIELEEGDEQEKKYPETILGDEDEIDLDLDDED</sequence>
<protein>
    <submittedName>
        <fullName evidence="2">Uncharacterized protein</fullName>
    </submittedName>
</protein>
<name>A0A1F6WR17_9BACT</name>
<gene>
    <name evidence="2" type="ORF">A2903_00045</name>
</gene>
<evidence type="ECO:0000256" key="1">
    <source>
        <dbReference type="SAM" id="MobiDB-lite"/>
    </source>
</evidence>
<feature type="region of interest" description="Disordered" evidence="1">
    <location>
        <begin position="45"/>
        <end position="77"/>
    </location>
</feature>
<dbReference type="EMBL" id="MFUO01000004">
    <property type="protein sequence ID" value="OGI84254.1"/>
    <property type="molecule type" value="Genomic_DNA"/>
</dbReference>
<accession>A0A1F6WR17</accession>
<dbReference type="Proteomes" id="UP000178184">
    <property type="component" value="Unassembled WGS sequence"/>
</dbReference>
<feature type="compositionally biased region" description="Acidic residues" evidence="1">
    <location>
        <begin position="63"/>
        <end position="77"/>
    </location>
</feature>